<dbReference type="PROSITE" id="PS51832">
    <property type="entry name" value="HD_GYP"/>
    <property type="match status" value="1"/>
</dbReference>
<evidence type="ECO:0000259" key="1">
    <source>
        <dbReference type="PROSITE" id="PS50112"/>
    </source>
</evidence>
<dbReference type="InterPro" id="IPR006675">
    <property type="entry name" value="HDIG_dom"/>
</dbReference>
<feature type="domain" description="PAC" evidence="2">
    <location>
        <begin position="62"/>
        <end position="114"/>
    </location>
</feature>
<proteinExistence type="predicted"/>
<dbReference type="InterPro" id="IPR035965">
    <property type="entry name" value="PAS-like_dom_sf"/>
</dbReference>
<reference evidence="4" key="1">
    <citation type="journal article" date="2020" name="mSystems">
        <title>Genome- and Community-Level Interaction Insights into Carbon Utilization and Element Cycling Functions of Hydrothermarchaeota in Hydrothermal Sediment.</title>
        <authorList>
            <person name="Zhou Z."/>
            <person name="Liu Y."/>
            <person name="Xu W."/>
            <person name="Pan J."/>
            <person name="Luo Z.H."/>
            <person name="Li M."/>
        </authorList>
    </citation>
    <scope>NUCLEOTIDE SEQUENCE [LARGE SCALE GENOMIC DNA]</scope>
    <source>
        <strain evidence="4">HyVt-92</strain>
    </source>
</reference>
<sequence length="308" mass="35336">NSPIMVTDGEGRIILVNKAFEDIFGWKSDKVIGKNGWMFLPDGRKKEFERLWERISRGENLEFVETPLLTKKGEAKIILWNSASLFDDKGRLEAVVFQGQDITERKRAREELERAYRLNLRALTTALEAREHGTAHHCERVARYTQILAERMGLDDGYIKDIVYGALLHDIGKIGIKDSILLKPGKLTPEEEEEIKRHPIIGAKILEGIDYFKKAIEVVLYHHERWDGKGYPFGLSDGKIPLSARIFAVADALDAMTTNRPYRRKISFEEAKDEIKRCSGTQFDPKVVEVFLSIPLKVWQDVQKRLAD</sequence>
<dbReference type="Pfam" id="PF08448">
    <property type="entry name" value="PAS_4"/>
    <property type="match status" value="1"/>
</dbReference>
<dbReference type="InterPro" id="IPR037522">
    <property type="entry name" value="HD_GYP_dom"/>
</dbReference>
<protein>
    <submittedName>
        <fullName evidence="4">HD-GYP domain-containing protein</fullName>
    </submittedName>
</protein>
<dbReference type="InterPro" id="IPR013656">
    <property type="entry name" value="PAS_4"/>
</dbReference>
<dbReference type="PROSITE" id="PS50113">
    <property type="entry name" value="PAC"/>
    <property type="match status" value="1"/>
</dbReference>
<feature type="domain" description="PAS" evidence="1">
    <location>
        <begin position="1"/>
        <end position="58"/>
    </location>
</feature>
<dbReference type="InterPro" id="IPR052020">
    <property type="entry name" value="Cyclic_di-GMP/3'3'-cGAMP_PDE"/>
</dbReference>
<dbReference type="SUPFAM" id="SSF55785">
    <property type="entry name" value="PYP-like sensor domain (PAS domain)"/>
    <property type="match status" value="1"/>
</dbReference>
<dbReference type="CDD" id="cd00130">
    <property type="entry name" value="PAS"/>
    <property type="match status" value="1"/>
</dbReference>
<dbReference type="CDD" id="cd00077">
    <property type="entry name" value="HDc"/>
    <property type="match status" value="1"/>
</dbReference>
<accession>A0A7V5LYK0</accession>
<dbReference type="InterPro" id="IPR000700">
    <property type="entry name" value="PAS-assoc_C"/>
</dbReference>
<dbReference type="PROSITE" id="PS50112">
    <property type="entry name" value="PAS"/>
    <property type="match status" value="1"/>
</dbReference>
<dbReference type="Pfam" id="PF13487">
    <property type="entry name" value="HD_5"/>
    <property type="match status" value="1"/>
</dbReference>
<dbReference type="SUPFAM" id="SSF109604">
    <property type="entry name" value="HD-domain/PDEase-like"/>
    <property type="match status" value="1"/>
</dbReference>
<evidence type="ECO:0000313" key="4">
    <source>
        <dbReference type="EMBL" id="HHF98217.1"/>
    </source>
</evidence>
<dbReference type="NCBIfam" id="TIGR00277">
    <property type="entry name" value="HDIG"/>
    <property type="match status" value="1"/>
</dbReference>
<comment type="caution">
    <text evidence="4">The sequence shown here is derived from an EMBL/GenBank/DDBJ whole genome shotgun (WGS) entry which is preliminary data.</text>
</comment>
<dbReference type="Gene3D" id="3.30.450.20">
    <property type="entry name" value="PAS domain"/>
    <property type="match status" value="1"/>
</dbReference>
<dbReference type="Gene3D" id="1.10.3210.10">
    <property type="entry name" value="Hypothetical protein af1432"/>
    <property type="match status" value="1"/>
</dbReference>
<evidence type="ECO:0000259" key="2">
    <source>
        <dbReference type="PROSITE" id="PS50113"/>
    </source>
</evidence>
<dbReference type="Proteomes" id="UP000886070">
    <property type="component" value="Unassembled WGS sequence"/>
</dbReference>
<dbReference type="InterPro" id="IPR003607">
    <property type="entry name" value="HD/PDEase_dom"/>
</dbReference>
<dbReference type="EMBL" id="DRTT01000056">
    <property type="protein sequence ID" value="HHF98217.1"/>
    <property type="molecule type" value="Genomic_DNA"/>
</dbReference>
<dbReference type="AlphaFoldDB" id="A0A7V5LYK0"/>
<feature type="non-terminal residue" evidence="4">
    <location>
        <position position="1"/>
    </location>
</feature>
<dbReference type="InterPro" id="IPR000014">
    <property type="entry name" value="PAS"/>
</dbReference>
<name>A0A7V5LYK0_UNCAE</name>
<dbReference type="SMART" id="SM00471">
    <property type="entry name" value="HDc"/>
    <property type="match status" value="1"/>
</dbReference>
<evidence type="ECO:0000259" key="3">
    <source>
        <dbReference type="PROSITE" id="PS51832"/>
    </source>
</evidence>
<dbReference type="NCBIfam" id="TIGR00229">
    <property type="entry name" value="sensory_box"/>
    <property type="match status" value="1"/>
</dbReference>
<dbReference type="PANTHER" id="PTHR45228">
    <property type="entry name" value="CYCLIC DI-GMP PHOSPHODIESTERASE TM_0186-RELATED"/>
    <property type="match status" value="1"/>
</dbReference>
<organism evidence="4">
    <name type="scientific">Aerophobetes bacterium</name>
    <dbReference type="NCBI Taxonomy" id="2030807"/>
    <lineage>
        <taxon>Bacteria</taxon>
        <taxon>Candidatus Aerophobota</taxon>
    </lineage>
</organism>
<feature type="domain" description="HD-GYP" evidence="3">
    <location>
        <begin position="112"/>
        <end position="307"/>
    </location>
</feature>
<gene>
    <name evidence="4" type="ORF">ENL39_01865</name>
</gene>